<feature type="region of interest" description="Disordered" evidence="1">
    <location>
        <begin position="831"/>
        <end position="859"/>
    </location>
</feature>
<feature type="compositionally biased region" description="Acidic residues" evidence="1">
    <location>
        <begin position="1065"/>
        <end position="1087"/>
    </location>
</feature>
<feature type="compositionally biased region" description="Low complexity" evidence="1">
    <location>
        <begin position="104"/>
        <end position="114"/>
    </location>
</feature>
<dbReference type="Pfam" id="PF22485">
    <property type="entry name" value="DUF6987"/>
    <property type="match status" value="1"/>
</dbReference>
<feature type="transmembrane region" description="Helical" evidence="2">
    <location>
        <begin position="2178"/>
        <end position="2198"/>
    </location>
</feature>
<feature type="compositionally biased region" description="Acidic residues" evidence="1">
    <location>
        <begin position="889"/>
        <end position="936"/>
    </location>
</feature>
<feature type="compositionally biased region" description="Low complexity" evidence="1">
    <location>
        <begin position="199"/>
        <end position="212"/>
    </location>
</feature>
<proteinExistence type="predicted"/>
<dbReference type="RefSeq" id="XP_065458887.1">
    <property type="nucleotide sequence ID" value="XM_065602815.1"/>
</dbReference>
<feature type="region of interest" description="Disordered" evidence="1">
    <location>
        <begin position="687"/>
        <end position="716"/>
    </location>
</feature>
<keyword evidence="5" id="KW-1185">Reference proteome</keyword>
<accession>A0ABZ0NRB3</accession>
<dbReference type="Proteomes" id="UP001302367">
    <property type="component" value="Chromosome 4"/>
</dbReference>
<feature type="region of interest" description="Disordered" evidence="1">
    <location>
        <begin position="1057"/>
        <end position="1091"/>
    </location>
</feature>
<feature type="compositionally biased region" description="Low complexity" evidence="1">
    <location>
        <begin position="84"/>
        <end position="96"/>
    </location>
</feature>
<feature type="compositionally biased region" description="Basic and acidic residues" evidence="1">
    <location>
        <begin position="409"/>
        <end position="475"/>
    </location>
</feature>
<feature type="compositionally biased region" description="Polar residues" evidence="1">
    <location>
        <begin position="223"/>
        <end position="241"/>
    </location>
</feature>
<dbReference type="Pfam" id="PF12396">
    <property type="entry name" value="DUF3659"/>
    <property type="match status" value="19"/>
</dbReference>
<dbReference type="EMBL" id="CP134187">
    <property type="protein sequence ID" value="WPB02006.1"/>
    <property type="molecule type" value="Genomic_DNA"/>
</dbReference>
<feature type="compositionally biased region" description="Polar residues" evidence="1">
    <location>
        <begin position="125"/>
        <end position="150"/>
    </location>
</feature>
<reference evidence="4 5" key="1">
    <citation type="submission" date="2023-09" db="EMBL/GenBank/DDBJ databases">
        <title>Complete-Gapless Cercospora beticola genome.</title>
        <authorList>
            <person name="Wyatt N.A."/>
            <person name="Spanner R.E."/>
            <person name="Bolton M.D."/>
        </authorList>
    </citation>
    <scope>NUCLEOTIDE SEQUENCE [LARGE SCALE GENOMIC DNA]</scope>
    <source>
        <strain evidence="4">Cb09-40</strain>
    </source>
</reference>
<feature type="region of interest" description="Disordered" evidence="1">
    <location>
        <begin position="2202"/>
        <end position="2245"/>
    </location>
</feature>
<evidence type="ECO:0000313" key="5">
    <source>
        <dbReference type="Proteomes" id="UP001302367"/>
    </source>
</evidence>
<evidence type="ECO:0000256" key="1">
    <source>
        <dbReference type="SAM" id="MobiDB-lite"/>
    </source>
</evidence>
<gene>
    <name evidence="4" type="ORF">RHO25_006640</name>
</gene>
<feature type="compositionally biased region" description="Low complexity" evidence="1">
    <location>
        <begin position="151"/>
        <end position="168"/>
    </location>
</feature>
<feature type="region of interest" description="Disordered" evidence="1">
    <location>
        <begin position="1918"/>
        <end position="1947"/>
    </location>
</feature>
<feature type="domain" description="DUF6987" evidence="3">
    <location>
        <begin position="2002"/>
        <end position="2197"/>
    </location>
</feature>
<dbReference type="Gene3D" id="1.20.120.20">
    <property type="entry name" value="Apolipoprotein"/>
    <property type="match status" value="1"/>
</dbReference>
<feature type="compositionally biased region" description="Low complexity" evidence="1">
    <location>
        <begin position="303"/>
        <end position="334"/>
    </location>
</feature>
<feature type="compositionally biased region" description="Basic and acidic residues" evidence="1">
    <location>
        <begin position="1934"/>
        <end position="1944"/>
    </location>
</feature>
<keyword evidence="2" id="KW-0472">Membrane</keyword>
<sequence>MRLTSPTTLMDLISTLVKELWAKPQYTRTWPLWSPTGHGPSSSPHLGPSTWIISGLGTEAHCSAPDSLAGDVCSSYSQQKYAYYSFPPTPNRTSPSSRRRYESRSNSASTTKSSYEMAPSPAAGKQQSGSVPKTPTKLQRKPGQTPQRQGQASASKAPSTPKAAQSAKPETETSESTGAGQKADQAKDQAENTAGDVKSQAGKAQSAAQSSATDDDDDEPLSKVSQAGQQSKEGLEQQTPEPIQDDDDDEEDDDEEEDAVSGAQQQAKDFPSQAEDEAESTADDATEKAGDTIQSADDEQEDSQQGQKQSQQQQQGKKGSGLLSGAQGLAGKAGNLANKASKDPKSAAQDAPQDAKKGAKNTAKGAQDDAEDAQETAEGGLEEGQKVAGETTDDAEDAASGVQDNAKQATDKAGEAAEDATDKAEDAAEDAKDTAEGATDEAKDTAEDAADQAKDTAEGATDQAKDTAEDAKDTAEDGAEDAQDTVDGAKSEIPVPEGLPVDLNVLKGLEVQEDGTVLDKQGNPIGRLAEGDAEDLSGYPIGDDGEILDDDGDLVGRVELMPDEIKRQLQESRENGEELPEDAQTYLGQLEDQAEDQAEDVQDEVEDNLPSLSILEGLTCQIDGLIYDSEGNTVGRVTEGDPEKLQNAVLNDQGEFVDQDGNVVGNAEIHEDAEELVEQGIYEPAQQAAGEAQGEAEDRVDSAQEEADGAADDVAGKAEDGVPTEIEDQLPGIEALQGKELNEAGEIVDEEGNVLGNIADDSEDLKKKIEEGEIDPENLKIDEEGNLVDSEGNVLGKTELAEGAAEKLQQASKLQDLRILDGKRLNKKGKILDDEGEEIGELTDGDLSQAAGGRANDKGEVLNKKGEVVGHVKVVPGDAAEQATKELLEELGELEDQEEQGEDEAPAEGEEEEAPEGEDEQAEEQESQYEEPELDILDGLKVNKKGQVLNEDGEPIGELTAGDLSKCAGKKINGTGEVVDKDGNVIGHVRTLPQKVEEPETPAVSILEGLKVNKKGQVLNEDGEQIGELTSGEVNKCAGKKIDAKGQVLDEQGEVIGTVRTLPSENEDEQEEGQEPEQEGEEEDGEDATQLPPLSALEGLSVNKAGKIIDDNGAVIGELTEGDAKKLSKSGITADAEGQFWDNKGHVIGRAKTLPQEDAEEEAPFAGLEGLRVVEEGWVQDSEGNTVGYVTEGDSAKLLGRAVDEDGDILDKKGSVVGHAERYVPEEEEEQEEEKPDLSFLEGKTVTKQGLVIGDEGIPVARLVEGNAKELTGRQLDKEGQFWNDKGSVIGKVELIPENEREAKPEGPFAGYDDLRVIEGGKVADEDGNVVGEIVEGNPKRLVGLSVDEDGDILDKYGNVKGHAEPTPDEEPIDYSVLDGLTLNKAGYVVDDSGMPIGKIVEGSPSDLAGKKCDENGYIYNDTGKVVGRCEPLPEDERQKKAEGAFAGLEGLHVVDGGYVQDGDENTVGQITEGDAKKLVGMKVDEDGDIIDKFGNVKGHAERVEEEEKVIDYSILDGLTLNKQGLVVDQNGTPFGRLVEGQASELAGRQCDEQGYIYNDRGKPAGRAEPIPEEERVARPEGPFAGLEGLHVVKDGNVEDENGNVVGYITEGNAKKLVGLKVDEDGDIIDKFGNTKGHAEPVEEEEEQPVDNSALEGKYLNKQGYVVDDKGIPFGRLVEGNVSELAGRKCDENGYIYGDTGKVVGRCEVLPENERVARPEGPFAGLDGLRVVKDGFVEDQDGNRVGQIVEGEPKRLVGLHVDEDGDIIDKYGNVKGHAEPWEEEEEVAQDLSRLAGTTINKSGYAVDGSGSIIGRVVEGDPNIMIGKKVDKEGQIWDDSGNVIGKAEIVTGVNSEEGPFAGFDELVINKDGTITTQAGDIIGRVTEGDIKKLLGHTVDEDGDILDKNGNRIGRAERWEPEEKERRVNPMSGKRVNKEGEVRDDNGDLMGKLTQGDLGHCVGQEIDDAGNVVDVEGNKIGEVTLIENIAEDEYEGPTQEELDEAAKREEERQIAEKMGGICTQTLERMQPICKQIKEHMEKADSTPKEELDEEELVNQVKPLIEEGGRILGECNGSLRGLDPDGKIAAQAKGRAGTGEATPEEFRLAETLKELTTTVVTTIDDAKKKLNNMPHAKKKLNPLWGLMTQPLFQILAAVGLLLAGVLGLVGQLLNGLGLGGLVNGLLGGLGINKLLASFGLIDGDKDKKKQSGKSKLSSIPVVGGLLGGDDKKKKDNNSKNEQGADATETAEALDNWQKLGGPVLIGVETS</sequence>
<dbReference type="PANTHER" id="PTHR39461:SF1">
    <property type="entry name" value="LEA DOMAIN PROTEIN (AFU_ORTHOLOGUE AFUA_8G04920)"/>
    <property type="match status" value="1"/>
</dbReference>
<feature type="compositionally biased region" description="Acidic residues" evidence="1">
    <location>
        <begin position="274"/>
        <end position="284"/>
    </location>
</feature>
<protein>
    <recommendedName>
        <fullName evidence="3">DUF6987 domain-containing protein</fullName>
    </recommendedName>
</protein>
<evidence type="ECO:0000313" key="4">
    <source>
        <dbReference type="EMBL" id="WPB02006.1"/>
    </source>
</evidence>
<feature type="compositionally biased region" description="Acidic residues" evidence="1">
    <location>
        <begin position="243"/>
        <end position="259"/>
    </location>
</feature>
<dbReference type="GeneID" id="35428549"/>
<feature type="compositionally biased region" description="Basic and acidic residues" evidence="1">
    <location>
        <begin position="2225"/>
        <end position="2235"/>
    </location>
</feature>
<dbReference type="PANTHER" id="PTHR39461">
    <property type="entry name" value="LEA DOMAIN PROTEIN (AFU_ORTHOLOGUE AFUA_8G04920)"/>
    <property type="match status" value="1"/>
</dbReference>
<name>A0ABZ0NRB3_CERBT</name>
<feature type="region of interest" description="Disordered" evidence="1">
    <location>
        <begin position="875"/>
        <end position="940"/>
    </location>
</feature>
<evidence type="ECO:0000259" key="3">
    <source>
        <dbReference type="Pfam" id="PF22485"/>
    </source>
</evidence>
<evidence type="ECO:0000256" key="2">
    <source>
        <dbReference type="SAM" id="Phobius"/>
    </source>
</evidence>
<feature type="transmembrane region" description="Helical" evidence="2">
    <location>
        <begin position="2148"/>
        <end position="2166"/>
    </location>
</feature>
<keyword evidence="2" id="KW-0812">Transmembrane</keyword>
<keyword evidence="2" id="KW-1133">Transmembrane helix</keyword>
<dbReference type="InterPro" id="IPR054256">
    <property type="entry name" value="DUF6987"/>
</dbReference>
<feature type="compositionally biased region" description="Acidic residues" evidence="1">
    <location>
        <begin position="834"/>
        <end position="844"/>
    </location>
</feature>
<organism evidence="4 5">
    <name type="scientific">Cercospora beticola</name>
    <name type="common">Sugarbeet leaf spot fungus</name>
    <dbReference type="NCBI Taxonomy" id="122368"/>
    <lineage>
        <taxon>Eukaryota</taxon>
        <taxon>Fungi</taxon>
        <taxon>Dikarya</taxon>
        <taxon>Ascomycota</taxon>
        <taxon>Pezizomycotina</taxon>
        <taxon>Dothideomycetes</taxon>
        <taxon>Dothideomycetidae</taxon>
        <taxon>Mycosphaerellales</taxon>
        <taxon>Mycosphaerellaceae</taxon>
        <taxon>Cercospora</taxon>
    </lineage>
</organism>
<feature type="region of interest" description="Disordered" evidence="1">
    <location>
        <begin position="84"/>
        <end position="550"/>
    </location>
</feature>
<dbReference type="InterPro" id="IPR022124">
    <property type="entry name" value="DUF3659"/>
</dbReference>